<dbReference type="RefSeq" id="WP_345695048.1">
    <property type="nucleotide sequence ID" value="NZ_BAABIS010000001.1"/>
</dbReference>
<comment type="caution">
    <text evidence="1">The sequence shown here is derived from an EMBL/GenBank/DDBJ whole genome shotgun (WGS) entry which is preliminary data.</text>
</comment>
<evidence type="ECO:0000313" key="1">
    <source>
        <dbReference type="EMBL" id="GAA4833120.1"/>
    </source>
</evidence>
<evidence type="ECO:0000313" key="2">
    <source>
        <dbReference type="Proteomes" id="UP001501752"/>
    </source>
</evidence>
<keyword evidence="2" id="KW-1185">Reference proteome</keyword>
<sequence>MLGAVLVGVLALVAGGCVCVIWADRGGPRWVRTVAAVTVALGEALRQLEKGNRRRGITKAGDSGGGDS</sequence>
<dbReference type="EMBL" id="BAABIS010000001">
    <property type="protein sequence ID" value="GAA4833120.1"/>
    <property type="molecule type" value="Genomic_DNA"/>
</dbReference>
<organism evidence="1 2">
    <name type="scientific">Kitasatospora terrestris</name>
    <dbReference type="NCBI Taxonomy" id="258051"/>
    <lineage>
        <taxon>Bacteria</taxon>
        <taxon>Bacillati</taxon>
        <taxon>Actinomycetota</taxon>
        <taxon>Actinomycetes</taxon>
        <taxon>Kitasatosporales</taxon>
        <taxon>Streptomycetaceae</taxon>
        <taxon>Kitasatospora</taxon>
    </lineage>
</organism>
<name>A0ABP9DAR3_9ACTN</name>
<dbReference type="Proteomes" id="UP001501752">
    <property type="component" value="Unassembled WGS sequence"/>
</dbReference>
<protein>
    <submittedName>
        <fullName evidence="1">Uncharacterized protein</fullName>
    </submittedName>
</protein>
<reference evidence="2" key="1">
    <citation type="journal article" date="2019" name="Int. J. Syst. Evol. Microbiol.">
        <title>The Global Catalogue of Microorganisms (GCM) 10K type strain sequencing project: providing services to taxonomists for standard genome sequencing and annotation.</title>
        <authorList>
            <consortium name="The Broad Institute Genomics Platform"/>
            <consortium name="The Broad Institute Genome Sequencing Center for Infectious Disease"/>
            <person name="Wu L."/>
            <person name="Ma J."/>
        </authorList>
    </citation>
    <scope>NUCLEOTIDE SEQUENCE [LARGE SCALE GENOMIC DNA]</scope>
    <source>
        <strain evidence="2">JCM 13006</strain>
    </source>
</reference>
<accession>A0ABP9DAR3</accession>
<proteinExistence type="predicted"/>
<gene>
    <name evidence="1" type="ORF">GCM10023235_04490</name>
</gene>